<proteinExistence type="inferred from homology"/>
<evidence type="ECO:0000256" key="2">
    <source>
        <dbReference type="ARBA" id="ARBA00010846"/>
    </source>
</evidence>
<dbReference type="InterPro" id="IPR056423">
    <property type="entry name" value="BACK_BPM_SPOP"/>
</dbReference>
<dbReference type="Pfam" id="PF00651">
    <property type="entry name" value="BTB"/>
    <property type="match status" value="1"/>
</dbReference>
<evidence type="ECO:0000259" key="4">
    <source>
        <dbReference type="Pfam" id="PF24570"/>
    </source>
</evidence>
<dbReference type="InterPro" id="IPR011333">
    <property type="entry name" value="SKP1/BTB/POZ_sf"/>
</dbReference>
<dbReference type="Gene3D" id="1.25.40.420">
    <property type="match status" value="1"/>
</dbReference>
<dbReference type="Proteomes" id="UP001054889">
    <property type="component" value="Unassembled WGS sequence"/>
</dbReference>
<comment type="pathway">
    <text evidence="1">Protein modification; protein ubiquitination.</text>
</comment>
<sequence length="181" mass="20345">MRPESLLYSQSCSSGLRPSYRRCLRLRGTTVFKAELLGPMSDQISTKDKTLHIEDMQSAVFKGLLHFMYNDSLPAMDDLNGDESDEMAKHPLVAADRYAVERMKVICESILSKKLDVDSVATTLALADQHHCTELKNACVDFINSSKRLDEVVDSKGSHLKRACPTVIVELWKKLAKSRKI</sequence>
<reference evidence="5" key="1">
    <citation type="journal article" date="2018" name="DNA Res.">
        <title>Multiple hybrid de novo genome assembly of finger millet, an orphan allotetraploid crop.</title>
        <authorList>
            <person name="Hatakeyama M."/>
            <person name="Aluri S."/>
            <person name="Balachadran M.T."/>
            <person name="Sivarajan S.R."/>
            <person name="Patrignani A."/>
            <person name="Gruter S."/>
            <person name="Poveda L."/>
            <person name="Shimizu-Inatsugi R."/>
            <person name="Baeten J."/>
            <person name="Francoijs K.J."/>
            <person name="Nataraja K.N."/>
            <person name="Reddy Y.A.N."/>
            <person name="Phadnis S."/>
            <person name="Ravikumar R.L."/>
            <person name="Schlapbach R."/>
            <person name="Sreeman S.M."/>
            <person name="Shimizu K.K."/>
        </authorList>
    </citation>
    <scope>NUCLEOTIDE SEQUENCE</scope>
</reference>
<dbReference type="AlphaFoldDB" id="A0AAV5FPE3"/>
<dbReference type="Pfam" id="PF24570">
    <property type="entry name" value="BACK_BPM_SPOP"/>
    <property type="match status" value="1"/>
</dbReference>
<feature type="domain" description="BPM/SPOP BACK" evidence="4">
    <location>
        <begin position="119"/>
        <end position="172"/>
    </location>
</feature>
<comment type="caution">
    <text evidence="5">The sequence shown here is derived from an EMBL/GenBank/DDBJ whole genome shotgun (WGS) entry which is preliminary data.</text>
</comment>
<gene>
    <name evidence="5" type="primary">gb25532</name>
    <name evidence="5" type="ORF">PR202_gb25532</name>
</gene>
<dbReference type="InterPro" id="IPR045005">
    <property type="entry name" value="BPM1-6"/>
</dbReference>
<reference evidence="5" key="2">
    <citation type="submission" date="2021-12" db="EMBL/GenBank/DDBJ databases">
        <title>Resequencing data analysis of finger millet.</title>
        <authorList>
            <person name="Hatakeyama M."/>
            <person name="Aluri S."/>
            <person name="Balachadran M.T."/>
            <person name="Sivarajan S.R."/>
            <person name="Poveda L."/>
            <person name="Shimizu-Inatsugi R."/>
            <person name="Schlapbach R."/>
            <person name="Sreeman S.M."/>
            <person name="Shimizu K.K."/>
        </authorList>
    </citation>
    <scope>NUCLEOTIDE SEQUENCE</scope>
</reference>
<evidence type="ECO:0000256" key="1">
    <source>
        <dbReference type="ARBA" id="ARBA00004906"/>
    </source>
</evidence>
<evidence type="ECO:0000313" key="6">
    <source>
        <dbReference type="Proteomes" id="UP001054889"/>
    </source>
</evidence>
<name>A0AAV5FPE3_ELECO</name>
<feature type="domain" description="BTB" evidence="3">
    <location>
        <begin position="31"/>
        <end position="114"/>
    </location>
</feature>
<evidence type="ECO:0000259" key="3">
    <source>
        <dbReference type="Pfam" id="PF00651"/>
    </source>
</evidence>
<organism evidence="5 6">
    <name type="scientific">Eleusine coracana subsp. coracana</name>
    <dbReference type="NCBI Taxonomy" id="191504"/>
    <lineage>
        <taxon>Eukaryota</taxon>
        <taxon>Viridiplantae</taxon>
        <taxon>Streptophyta</taxon>
        <taxon>Embryophyta</taxon>
        <taxon>Tracheophyta</taxon>
        <taxon>Spermatophyta</taxon>
        <taxon>Magnoliopsida</taxon>
        <taxon>Liliopsida</taxon>
        <taxon>Poales</taxon>
        <taxon>Poaceae</taxon>
        <taxon>PACMAD clade</taxon>
        <taxon>Chloridoideae</taxon>
        <taxon>Cynodonteae</taxon>
        <taxon>Eleusininae</taxon>
        <taxon>Eleusine</taxon>
    </lineage>
</organism>
<dbReference type="PANTHER" id="PTHR26379:SF474">
    <property type="entry name" value="OS08G0228200 PROTEIN"/>
    <property type="match status" value="1"/>
</dbReference>
<dbReference type="SUPFAM" id="SSF54695">
    <property type="entry name" value="POZ domain"/>
    <property type="match status" value="1"/>
</dbReference>
<evidence type="ECO:0000313" key="5">
    <source>
        <dbReference type="EMBL" id="GJN36652.1"/>
    </source>
</evidence>
<protein>
    <recommendedName>
        <fullName evidence="7">BTB domain-containing protein</fullName>
    </recommendedName>
</protein>
<dbReference type="Gene3D" id="3.30.710.10">
    <property type="entry name" value="Potassium Channel Kv1.1, Chain A"/>
    <property type="match status" value="1"/>
</dbReference>
<dbReference type="GO" id="GO:0016567">
    <property type="term" value="P:protein ubiquitination"/>
    <property type="evidence" value="ECO:0007669"/>
    <property type="project" value="InterPro"/>
</dbReference>
<keyword evidence="6" id="KW-1185">Reference proteome</keyword>
<dbReference type="EMBL" id="BQKI01000090">
    <property type="protein sequence ID" value="GJN36652.1"/>
    <property type="molecule type" value="Genomic_DNA"/>
</dbReference>
<dbReference type="InterPro" id="IPR000210">
    <property type="entry name" value="BTB/POZ_dom"/>
</dbReference>
<dbReference type="PANTHER" id="PTHR26379">
    <property type="entry name" value="BTB/POZ AND MATH DOMAIN-CONTAINING PROTEIN 1"/>
    <property type="match status" value="1"/>
</dbReference>
<comment type="similarity">
    <text evidence="2">Belongs to the Tdpoz family.</text>
</comment>
<accession>A0AAV5FPE3</accession>
<evidence type="ECO:0008006" key="7">
    <source>
        <dbReference type="Google" id="ProtNLM"/>
    </source>
</evidence>